<comment type="caution">
    <text evidence="1">The sequence shown here is derived from an EMBL/GenBank/DDBJ whole genome shotgun (WGS) entry which is preliminary data.</text>
</comment>
<dbReference type="AlphaFoldDB" id="A0AA38Q944"/>
<proteinExistence type="predicted"/>
<evidence type="ECO:0000313" key="2">
    <source>
        <dbReference type="Proteomes" id="UP001163850"/>
    </source>
</evidence>
<dbReference type="Proteomes" id="UP001163850">
    <property type="component" value="Unassembled WGS sequence"/>
</dbReference>
<reference evidence="1" key="1">
    <citation type="submission" date="2022-08" db="EMBL/GenBank/DDBJ databases">
        <authorList>
            <consortium name="DOE Joint Genome Institute"/>
            <person name="Min B."/>
            <person name="Riley R."/>
            <person name="Sierra-Patev S."/>
            <person name="Naranjo-Ortiz M."/>
            <person name="Looney B."/>
            <person name="Konkel Z."/>
            <person name="Slot J.C."/>
            <person name="Sakamoto Y."/>
            <person name="Steenwyk J.L."/>
            <person name="Rokas A."/>
            <person name="Carro J."/>
            <person name="Camarero S."/>
            <person name="Ferreira P."/>
            <person name="Molpeceres G."/>
            <person name="Ruiz-Duenas F.J."/>
            <person name="Serrano A."/>
            <person name="Henrissat B."/>
            <person name="Drula E."/>
            <person name="Hughes K.W."/>
            <person name="Mata J.L."/>
            <person name="Ishikawa N.K."/>
            <person name="Vargas-Isla R."/>
            <person name="Ushijima S."/>
            <person name="Smith C.A."/>
            <person name="Ahrendt S."/>
            <person name="Andreopoulos W."/>
            <person name="He G."/>
            <person name="Labutti K."/>
            <person name="Lipzen A."/>
            <person name="Ng V."/>
            <person name="Sandor L."/>
            <person name="Barry K."/>
            <person name="Martinez A.T."/>
            <person name="Xiao Y."/>
            <person name="Gibbons J.G."/>
            <person name="Terashima K."/>
            <person name="Hibbett D.S."/>
            <person name="Grigoriev I.V."/>
        </authorList>
    </citation>
    <scope>NUCLEOTIDE SEQUENCE</scope>
    <source>
        <strain evidence="1">TFB7829</strain>
    </source>
</reference>
<sequence length="122" mass="13861">MLQHHLNIGGTVSIAILASTQARYCCVPLSSPLRLVNLNRILPRNILPSSFFYNLFSPSIRSSLDGLLSCLGMYERHGIIPETFKYSDYKSVFNTRSRETLCSPAQFALQLLPVQMNCFLWF</sequence>
<evidence type="ECO:0000313" key="1">
    <source>
        <dbReference type="EMBL" id="KAJ3989655.1"/>
    </source>
</evidence>
<organism evidence="1 2">
    <name type="scientific">Lentinula detonsa</name>
    <dbReference type="NCBI Taxonomy" id="2804962"/>
    <lineage>
        <taxon>Eukaryota</taxon>
        <taxon>Fungi</taxon>
        <taxon>Dikarya</taxon>
        <taxon>Basidiomycota</taxon>
        <taxon>Agaricomycotina</taxon>
        <taxon>Agaricomycetes</taxon>
        <taxon>Agaricomycetidae</taxon>
        <taxon>Agaricales</taxon>
        <taxon>Marasmiineae</taxon>
        <taxon>Omphalotaceae</taxon>
        <taxon>Lentinula</taxon>
    </lineage>
</organism>
<accession>A0AA38Q944</accession>
<name>A0AA38Q944_9AGAR</name>
<gene>
    <name evidence="1" type="ORF">F5890DRAFT_1484961</name>
</gene>
<dbReference type="EMBL" id="MU801896">
    <property type="protein sequence ID" value="KAJ3989655.1"/>
    <property type="molecule type" value="Genomic_DNA"/>
</dbReference>
<protein>
    <submittedName>
        <fullName evidence="1">Uncharacterized protein</fullName>
    </submittedName>
</protein>